<evidence type="ECO:0000313" key="7">
    <source>
        <dbReference type="Proteomes" id="UP000186303"/>
    </source>
</evidence>
<dbReference type="Gene3D" id="3.30.70.330">
    <property type="match status" value="1"/>
</dbReference>
<dbReference type="PROSITE" id="PS51391">
    <property type="entry name" value="CID"/>
    <property type="match status" value="1"/>
</dbReference>
<dbReference type="SUPFAM" id="SSF48464">
    <property type="entry name" value="ENTH/VHS domain"/>
    <property type="match status" value="1"/>
</dbReference>
<dbReference type="InterPro" id="IPR008942">
    <property type="entry name" value="ENTH_VHS"/>
</dbReference>
<keyword evidence="1 2" id="KW-0694">RNA-binding</keyword>
<dbReference type="InterPro" id="IPR035979">
    <property type="entry name" value="RBD_domain_sf"/>
</dbReference>
<dbReference type="PANTHER" id="PTHR23140">
    <property type="entry name" value="RNA PROCESSING PROTEIN LD23810P"/>
    <property type="match status" value="1"/>
</dbReference>
<dbReference type="SMART" id="SM00582">
    <property type="entry name" value="RPR"/>
    <property type="match status" value="1"/>
</dbReference>
<dbReference type="InterPro" id="IPR051485">
    <property type="entry name" value="SR-CTD_assoc_factor"/>
</dbReference>
<dbReference type="Pfam" id="PF04818">
    <property type="entry name" value="CID"/>
    <property type="match status" value="1"/>
</dbReference>
<evidence type="ECO:0000259" key="5">
    <source>
        <dbReference type="PROSITE" id="PS51391"/>
    </source>
</evidence>
<name>A0A1M8A342_MALS4</name>
<dbReference type="OMA" id="APVACAW"/>
<dbReference type="Gene3D" id="1.25.40.90">
    <property type="match status" value="1"/>
</dbReference>
<accession>A0A1M8A342</accession>
<gene>
    <name evidence="6" type="ORF">MSYG_1096</name>
</gene>
<dbReference type="OrthoDB" id="377209at2759"/>
<dbReference type="PROSITE" id="PS50102">
    <property type="entry name" value="RRM"/>
    <property type="match status" value="1"/>
</dbReference>
<dbReference type="InterPro" id="IPR006569">
    <property type="entry name" value="CID_dom"/>
</dbReference>
<evidence type="ECO:0000313" key="6">
    <source>
        <dbReference type="EMBL" id="SHO76757.1"/>
    </source>
</evidence>
<feature type="region of interest" description="Disordered" evidence="3">
    <location>
        <begin position="1"/>
        <end position="74"/>
    </location>
</feature>
<dbReference type="SUPFAM" id="SSF54928">
    <property type="entry name" value="RNA-binding domain, RBD"/>
    <property type="match status" value="1"/>
</dbReference>
<protein>
    <submittedName>
        <fullName evidence="6">Uncharacterized protein</fullName>
    </submittedName>
</protein>
<evidence type="ECO:0000256" key="2">
    <source>
        <dbReference type="PROSITE-ProRule" id="PRU00176"/>
    </source>
</evidence>
<dbReference type="InterPro" id="IPR000504">
    <property type="entry name" value="RRM_dom"/>
</dbReference>
<dbReference type="EMBL" id="LT671822">
    <property type="protein sequence ID" value="SHO76757.1"/>
    <property type="molecule type" value="Genomic_DNA"/>
</dbReference>
<dbReference type="PANTHER" id="PTHR23140:SF0">
    <property type="entry name" value="U2 SNRNP-ASSOCIATED SURP MOTIF-CONTAINING PROTEIN"/>
    <property type="match status" value="1"/>
</dbReference>
<dbReference type="STRING" id="1230383.A0A1M8A342"/>
<organism evidence="6 7">
    <name type="scientific">Malassezia sympodialis (strain ATCC 42132)</name>
    <name type="common">Atopic eczema-associated yeast</name>
    <dbReference type="NCBI Taxonomy" id="1230383"/>
    <lineage>
        <taxon>Eukaryota</taxon>
        <taxon>Fungi</taxon>
        <taxon>Dikarya</taxon>
        <taxon>Basidiomycota</taxon>
        <taxon>Ustilaginomycotina</taxon>
        <taxon>Malasseziomycetes</taxon>
        <taxon>Malasseziales</taxon>
        <taxon>Malasseziaceae</taxon>
        <taxon>Malassezia</taxon>
    </lineage>
</organism>
<dbReference type="GO" id="GO:0003723">
    <property type="term" value="F:RNA binding"/>
    <property type="evidence" value="ECO:0007669"/>
    <property type="project" value="UniProtKB-UniRule"/>
</dbReference>
<feature type="domain" description="CID" evidence="5">
    <location>
        <begin position="219"/>
        <end position="364"/>
    </location>
</feature>
<dbReference type="GO" id="GO:0005634">
    <property type="term" value="C:nucleus"/>
    <property type="evidence" value="ECO:0007669"/>
    <property type="project" value="TreeGrafter"/>
</dbReference>
<evidence type="ECO:0000256" key="3">
    <source>
        <dbReference type="SAM" id="MobiDB-lite"/>
    </source>
</evidence>
<reference evidence="7" key="1">
    <citation type="journal article" date="2017" name="Nucleic Acids Res.">
        <title>Proteogenomics produces comprehensive and highly accurate protein-coding gene annotation in a complete genome assembly of Malassezia sympodialis.</title>
        <authorList>
            <person name="Zhu Y."/>
            <person name="Engstroem P.G."/>
            <person name="Tellgren-Roth C."/>
            <person name="Baudo C.D."/>
            <person name="Kennell J.C."/>
            <person name="Sun S."/>
            <person name="Billmyre R.B."/>
            <person name="Schroeder M.S."/>
            <person name="Andersson A."/>
            <person name="Holm T."/>
            <person name="Sigurgeirsson B."/>
            <person name="Wu G."/>
            <person name="Sankaranarayanan S.R."/>
            <person name="Siddharthan R."/>
            <person name="Sanyal K."/>
            <person name="Lundeberg J."/>
            <person name="Nystedt B."/>
            <person name="Boekhout T."/>
            <person name="Dawson T.L. Jr."/>
            <person name="Heitman J."/>
            <person name="Scheynius A."/>
            <person name="Lehtioe J."/>
        </authorList>
    </citation>
    <scope>NUCLEOTIDE SEQUENCE [LARGE SCALE GENOMIC DNA]</scope>
    <source>
        <strain evidence="7">ATCC 42132</strain>
    </source>
</reference>
<sequence length="380" mass="41107">MRDAGPSRRPAPSVSRAFADDEPDEAPMPARKQPRHGPLSSLVAQMQQREPRAPEVAAVAPPPRPDTAPRDSTVDLSTNLCVRPIPPLADERSLGLFFAEWGAVALVEIRDAPDGRAGYVAFMDRADAERAHTQAPGRAWGAARLQVAWAPPVPCPAVPAFPARDAPRPRRRIAYRHRGEHARPAADPEMGVSFADDGYASLYSTDSEEASEAETSTTLGPLAAQRFKAMLRSLTLRRERIARCMVLALDHAQAADTLAAILANSLQIASTPIPRKLARLYVVSDILCNGAAPVPGAWKYRDAFQVHLPPIFAHLGATVRACPGRMTAEKVRGPILAVLDAWDTWLLYPAAFLDGLRSQVMGSCTDSYYTTTSQSEAGRA</sequence>
<keyword evidence="7" id="KW-1185">Reference proteome</keyword>
<dbReference type="Proteomes" id="UP000186303">
    <property type="component" value="Chromosome 2"/>
</dbReference>
<evidence type="ECO:0000256" key="1">
    <source>
        <dbReference type="ARBA" id="ARBA00022884"/>
    </source>
</evidence>
<dbReference type="InterPro" id="IPR012677">
    <property type="entry name" value="Nucleotide-bd_a/b_plait_sf"/>
</dbReference>
<dbReference type="VEuPathDB" id="FungiDB:MSYG_1096"/>
<feature type="domain" description="RRM" evidence="4">
    <location>
        <begin position="78"/>
        <end position="152"/>
    </location>
</feature>
<evidence type="ECO:0000259" key="4">
    <source>
        <dbReference type="PROSITE" id="PS50102"/>
    </source>
</evidence>
<dbReference type="AlphaFoldDB" id="A0A1M8A342"/>
<proteinExistence type="predicted"/>